<organism evidence="2 3">
    <name type="scientific">Paenibacillus azoreducens</name>
    <dbReference type="NCBI Taxonomy" id="116718"/>
    <lineage>
        <taxon>Bacteria</taxon>
        <taxon>Bacillati</taxon>
        <taxon>Bacillota</taxon>
        <taxon>Bacilli</taxon>
        <taxon>Bacillales</taxon>
        <taxon>Paenibacillaceae</taxon>
        <taxon>Paenibacillus</taxon>
    </lineage>
</organism>
<dbReference type="InterPro" id="IPR002372">
    <property type="entry name" value="PQQ_rpt_dom"/>
</dbReference>
<dbReference type="InterPro" id="IPR015943">
    <property type="entry name" value="WD40/YVTN_repeat-like_dom_sf"/>
</dbReference>
<dbReference type="PANTHER" id="PTHR34512">
    <property type="entry name" value="CELL SURFACE PROTEIN"/>
    <property type="match status" value="1"/>
</dbReference>
<sequence length="746" mass="83389">MRLKPLKLLTKSVVLMGLCAVLFLMLCAGELSQSFAASSSKQVQPAGKLAFQFKTPYFQTRLTETSPWTELKAADYGRAGERVKAKSGLGELALVTTDSSGDYWIPGWYTTQAAKSIRETAPAYVSIAANAKLSLTPDSRLKWAQPNQGMKLIALANWKDWVGVMISPREWHKDDKVFRPVLLWVNAKSITSKEAVPDGILTRSSDVPIDVARELTEIRLDLGDSAAQVQKLLGAPDVKERSANFAHPGEAMKVGTTWRYERPQAQFTISFSEQGKLMGWKWILPANEKLELGVYPGSNYGFAYDFIATPAAFTLNSQPVWKNQGNLNYAYLVGSTDQVLLVNGDDGGFSGMHHDSSIYAVDRNSGRKLWQVDAGFGIFNIALDRSRNTAAVYTEYDPAKKKYEGRIRELNLKDGRVIWEKQLSQEQQVRMYAVKDAVLLYRIPALDRDTGSLTVLDRATGKQKWNRTLGGKQRVLETAAEDPYILIQEGLRLRALSPENGKEIWSVTGKGEAEQDPQANAYFSFGNVRLPLQPQPSSRWFLVGGQWMLLDTDSGEVLAEYAWNRQERFETTNNQRYILVQRSDGLTDYDSSKVKETILYDVFGQRSIWSLPGKAVSGMFDQDRLYVVLDGLPAAVDRYKGTLLWQMPLSVRQSANPYTLDEMAKTRFAALPQHLLLGYGSDLLVLGKQDGQVQGRLKDVLMAYSEARYRNGIEGLLNITGNEIYIGSSNGGLARYNAAELERLLR</sequence>
<protein>
    <recommendedName>
        <fullName evidence="1">Pyrrolo-quinoline quinone repeat domain-containing protein</fullName>
    </recommendedName>
</protein>
<dbReference type="EMBL" id="BORT01000004">
    <property type="protein sequence ID" value="GIO46448.1"/>
    <property type="molecule type" value="Genomic_DNA"/>
</dbReference>
<dbReference type="Proteomes" id="UP000682811">
    <property type="component" value="Unassembled WGS sequence"/>
</dbReference>
<comment type="caution">
    <text evidence="2">The sequence shown here is derived from an EMBL/GenBank/DDBJ whole genome shotgun (WGS) entry which is preliminary data.</text>
</comment>
<evidence type="ECO:0000259" key="1">
    <source>
        <dbReference type="Pfam" id="PF13360"/>
    </source>
</evidence>
<dbReference type="AlphaFoldDB" id="A0A919YB20"/>
<feature type="domain" description="Pyrrolo-quinoline quinone repeat" evidence="1">
    <location>
        <begin position="355"/>
        <end position="508"/>
    </location>
</feature>
<dbReference type="Gene3D" id="2.130.10.10">
    <property type="entry name" value="YVTN repeat-like/Quinoprotein amine dehydrogenase"/>
    <property type="match status" value="1"/>
</dbReference>
<dbReference type="InterPro" id="IPR011047">
    <property type="entry name" value="Quinoprotein_ADH-like_sf"/>
</dbReference>
<proteinExistence type="predicted"/>
<reference evidence="2 3" key="1">
    <citation type="submission" date="2021-03" db="EMBL/GenBank/DDBJ databases">
        <title>Antimicrobial resistance genes in bacteria isolated from Japanese honey, and their potential for conferring macrolide and lincosamide resistance in the American foulbrood pathogen Paenibacillus larvae.</title>
        <authorList>
            <person name="Okamoto M."/>
            <person name="Kumagai M."/>
            <person name="Kanamori H."/>
            <person name="Takamatsu D."/>
        </authorList>
    </citation>
    <scope>NUCLEOTIDE SEQUENCE [LARGE SCALE GENOMIC DNA]</scope>
    <source>
        <strain evidence="2 3">J34TS1</strain>
    </source>
</reference>
<gene>
    <name evidence="2" type="ORF">J34TS1_12130</name>
</gene>
<dbReference type="Pfam" id="PF13360">
    <property type="entry name" value="PQQ_2"/>
    <property type="match status" value="1"/>
</dbReference>
<dbReference type="SUPFAM" id="SSF50998">
    <property type="entry name" value="Quinoprotein alcohol dehydrogenase-like"/>
    <property type="match status" value="1"/>
</dbReference>
<evidence type="ECO:0000313" key="2">
    <source>
        <dbReference type="EMBL" id="GIO46448.1"/>
    </source>
</evidence>
<accession>A0A919YB20</accession>
<name>A0A919YB20_9BACL</name>
<evidence type="ECO:0000313" key="3">
    <source>
        <dbReference type="Proteomes" id="UP000682811"/>
    </source>
</evidence>
<dbReference type="PANTHER" id="PTHR34512:SF30">
    <property type="entry name" value="OUTER MEMBRANE PROTEIN ASSEMBLY FACTOR BAMB"/>
    <property type="match status" value="1"/>
</dbReference>
<dbReference type="RefSeq" id="WP_212977493.1">
    <property type="nucleotide sequence ID" value="NZ_AP025343.1"/>
</dbReference>
<keyword evidence="3" id="KW-1185">Reference proteome</keyword>